<gene>
    <name evidence="1" type="ORF">COCHEDRAFT_1152331</name>
</gene>
<dbReference type="HOGENOM" id="CLU_2941552_0_0_1"/>
<proteinExistence type="predicted"/>
<dbReference type="EMBL" id="KB445570">
    <property type="protein sequence ID" value="EMD96266.1"/>
    <property type="molecule type" value="Genomic_DNA"/>
</dbReference>
<name>M2URQ5_COCH5</name>
<dbReference type="Proteomes" id="UP000016936">
    <property type="component" value="Unassembled WGS sequence"/>
</dbReference>
<dbReference type="AlphaFoldDB" id="M2URQ5"/>
<accession>M2URQ5</accession>
<evidence type="ECO:0000313" key="1">
    <source>
        <dbReference type="EMBL" id="EMD96266.1"/>
    </source>
</evidence>
<organism evidence="1 2">
    <name type="scientific">Cochliobolus heterostrophus (strain C5 / ATCC 48332 / race O)</name>
    <name type="common">Southern corn leaf blight fungus</name>
    <name type="synonym">Bipolaris maydis</name>
    <dbReference type="NCBI Taxonomy" id="701091"/>
    <lineage>
        <taxon>Eukaryota</taxon>
        <taxon>Fungi</taxon>
        <taxon>Dikarya</taxon>
        <taxon>Ascomycota</taxon>
        <taxon>Pezizomycotina</taxon>
        <taxon>Dothideomycetes</taxon>
        <taxon>Pleosporomycetidae</taxon>
        <taxon>Pleosporales</taxon>
        <taxon>Pleosporineae</taxon>
        <taxon>Pleosporaceae</taxon>
        <taxon>Bipolaris</taxon>
    </lineage>
</organism>
<evidence type="ECO:0000313" key="2">
    <source>
        <dbReference type="Proteomes" id="UP000016936"/>
    </source>
</evidence>
<keyword evidence="2" id="KW-1185">Reference proteome</keyword>
<reference evidence="1 2" key="1">
    <citation type="journal article" date="2012" name="PLoS Pathog.">
        <title>Diverse lifestyles and strategies of plant pathogenesis encoded in the genomes of eighteen Dothideomycetes fungi.</title>
        <authorList>
            <person name="Ohm R.A."/>
            <person name="Feau N."/>
            <person name="Henrissat B."/>
            <person name="Schoch C.L."/>
            <person name="Horwitz B.A."/>
            <person name="Barry K.W."/>
            <person name="Condon B.J."/>
            <person name="Copeland A.C."/>
            <person name="Dhillon B."/>
            <person name="Glaser F."/>
            <person name="Hesse C.N."/>
            <person name="Kosti I."/>
            <person name="LaButti K."/>
            <person name="Lindquist E.A."/>
            <person name="Lucas S."/>
            <person name="Salamov A.A."/>
            <person name="Bradshaw R.E."/>
            <person name="Ciuffetti L."/>
            <person name="Hamelin R.C."/>
            <person name="Kema G.H.J."/>
            <person name="Lawrence C."/>
            <person name="Scott J.A."/>
            <person name="Spatafora J.W."/>
            <person name="Turgeon B.G."/>
            <person name="de Wit P.J.G.M."/>
            <person name="Zhong S."/>
            <person name="Goodwin S.B."/>
            <person name="Grigoriev I.V."/>
        </authorList>
    </citation>
    <scope>NUCLEOTIDE SEQUENCE [LARGE SCALE GENOMIC DNA]</scope>
    <source>
        <strain evidence="2">C5 / ATCC 48332 / race O</strain>
    </source>
</reference>
<reference evidence="2" key="2">
    <citation type="journal article" date="2013" name="PLoS Genet.">
        <title>Comparative genome structure, secondary metabolite, and effector coding capacity across Cochliobolus pathogens.</title>
        <authorList>
            <person name="Condon B.J."/>
            <person name="Leng Y."/>
            <person name="Wu D."/>
            <person name="Bushley K.E."/>
            <person name="Ohm R.A."/>
            <person name="Otillar R."/>
            <person name="Martin J."/>
            <person name="Schackwitz W."/>
            <person name="Grimwood J."/>
            <person name="MohdZainudin N."/>
            <person name="Xue C."/>
            <person name="Wang R."/>
            <person name="Manning V.A."/>
            <person name="Dhillon B."/>
            <person name="Tu Z.J."/>
            <person name="Steffenson B.J."/>
            <person name="Salamov A."/>
            <person name="Sun H."/>
            <person name="Lowry S."/>
            <person name="LaButti K."/>
            <person name="Han J."/>
            <person name="Copeland A."/>
            <person name="Lindquist E."/>
            <person name="Barry K."/>
            <person name="Schmutz J."/>
            <person name="Baker S.E."/>
            <person name="Ciuffetti L.M."/>
            <person name="Grigoriev I.V."/>
            <person name="Zhong S."/>
            <person name="Turgeon B.G."/>
        </authorList>
    </citation>
    <scope>NUCLEOTIDE SEQUENCE [LARGE SCALE GENOMIC DNA]</scope>
    <source>
        <strain evidence="2">C5 / ATCC 48332 / race O</strain>
    </source>
</reference>
<dbReference type="OrthoDB" id="3694877at2759"/>
<sequence length="60" mass="6572">MSDIAFWNVALILFADVVPRMYRTHLWLPSLILLTPDVDAGEGILHIPALVNVSVPGFVG</sequence>
<protein>
    <submittedName>
        <fullName evidence="1">Uncharacterized protein</fullName>
    </submittedName>
</protein>